<dbReference type="AlphaFoldDB" id="A0AB40B446"/>
<feature type="domain" description="DDX21/DDX50 dimerisation" evidence="3">
    <location>
        <begin position="63"/>
        <end position="117"/>
    </location>
</feature>
<comment type="similarity">
    <text evidence="1">Belongs to the PC-esterase family. TBL subfamily.</text>
</comment>
<gene>
    <name evidence="5" type="primary">LOC120258673</name>
</gene>
<dbReference type="Proteomes" id="UP001515500">
    <property type="component" value="Chromosome 4"/>
</dbReference>
<dbReference type="GeneID" id="120258673"/>
<dbReference type="InterPro" id="IPR029962">
    <property type="entry name" value="TBL"/>
</dbReference>
<dbReference type="InterPro" id="IPR059027">
    <property type="entry name" value="DD_DDX21-DDX50"/>
</dbReference>
<feature type="domain" description="Trichome birefringence-like C-terminal" evidence="2">
    <location>
        <begin position="1"/>
        <end position="62"/>
    </location>
</feature>
<dbReference type="PANTHER" id="PTHR32285:SF324">
    <property type="entry name" value="PROTEIN TRICHOME BIREFRINGENCE-LIKE 25"/>
    <property type="match status" value="1"/>
</dbReference>
<organism evidence="4 5">
    <name type="scientific">Dioscorea cayennensis subsp. rotundata</name>
    <name type="common">White Guinea yam</name>
    <name type="synonym">Dioscorea rotundata</name>
    <dbReference type="NCBI Taxonomy" id="55577"/>
    <lineage>
        <taxon>Eukaryota</taxon>
        <taxon>Viridiplantae</taxon>
        <taxon>Streptophyta</taxon>
        <taxon>Embryophyta</taxon>
        <taxon>Tracheophyta</taxon>
        <taxon>Spermatophyta</taxon>
        <taxon>Magnoliopsida</taxon>
        <taxon>Liliopsida</taxon>
        <taxon>Dioscoreales</taxon>
        <taxon>Dioscoreaceae</taxon>
        <taxon>Dioscorea</taxon>
    </lineage>
</organism>
<dbReference type="RefSeq" id="XP_039122055.1">
    <property type="nucleotide sequence ID" value="XM_039266121.1"/>
</dbReference>
<dbReference type="GO" id="GO:0005794">
    <property type="term" value="C:Golgi apparatus"/>
    <property type="evidence" value="ECO:0007669"/>
    <property type="project" value="TreeGrafter"/>
</dbReference>
<evidence type="ECO:0000313" key="5">
    <source>
        <dbReference type="RefSeq" id="XP_039122055.1"/>
    </source>
</evidence>
<dbReference type="InterPro" id="IPR026057">
    <property type="entry name" value="TBL_C"/>
</dbReference>
<dbReference type="GO" id="GO:0016413">
    <property type="term" value="F:O-acetyltransferase activity"/>
    <property type="evidence" value="ECO:0007669"/>
    <property type="project" value="InterPro"/>
</dbReference>
<keyword evidence="4" id="KW-1185">Reference proteome</keyword>
<dbReference type="Pfam" id="PF13839">
    <property type="entry name" value="PC-Esterase"/>
    <property type="match status" value="1"/>
</dbReference>
<evidence type="ECO:0000259" key="3">
    <source>
        <dbReference type="Pfam" id="PF26142"/>
    </source>
</evidence>
<protein>
    <submittedName>
        <fullName evidence="5">Uncharacterized protein LOC120258673</fullName>
    </submittedName>
</protein>
<proteinExistence type="inferred from homology"/>
<evidence type="ECO:0000256" key="1">
    <source>
        <dbReference type="ARBA" id="ARBA00007727"/>
    </source>
</evidence>
<reference evidence="5" key="1">
    <citation type="submission" date="2025-08" db="UniProtKB">
        <authorList>
            <consortium name="RefSeq"/>
        </authorList>
    </citation>
    <scope>IDENTIFICATION</scope>
</reference>
<dbReference type="PANTHER" id="PTHR32285">
    <property type="entry name" value="PROTEIN TRICHOME BIREFRINGENCE-LIKE 9-RELATED"/>
    <property type="match status" value="1"/>
</dbReference>
<accession>A0AB40B446</accession>
<name>A0AB40B446_DIOCR</name>
<dbReference type="Pfam" id="PF26142">
    <property type="entry name" value="DD_DDX21-DDX50"/>
    <property type="match status" value="1"/>
</dbReference>
<evidence type="ECO:0000313" key="4">
    <source>
        <dbReference type="Proteomes" id="UP001515500"/>
    </source>
</evidence>
<evidence type="ECO:0000259" key="2">
    <source>
        <dbReference type="Pfam" id="PF13839"/>
    </source>
</evidence>
<sequence length="222" mass="24338">MGVRMELLDTYHLSLLRPDGHPGPYRTYHPFDGDKKKKVQNDCLHWCLPGPIDTWNELLMKMPADIAESAGFEAAEAITTIFDINSVVIPVFRSQAEQLLNSSGLPVVDHLAKALAKAAGGAIESAWCGVMDRCLLSNLAPARALEVAHSIENDYSNPPSMILKVDIEKAYNTLEWKVILATLTKMSFLKIWVSWIKACISSASFSFINNGILAIGSTLAGH</sequence>